<dbReference type="EMBL" id="PITI01000520">
    <property type="protein sequence ID" value="TBU06077.1"/>
    <property type="molecule type" value="Genomic_DNA"/>
</dbReference>
<gene>
    <name evidence="1" type="ORF">CWI36_0520p0030</name>
</gene>
<evidence type="ECO:0000313" key="1">
    <source>
        <dbReference type="EMBL" id="TBU06077.1"/>
    </source>
</evidence>
<keyword evidence="2" id="KW-1185">Reference proteome</keyword>
<dbReference type="AlphaFoldDB" id="A0A4Q9LDS2"/>
<proteinExistence type="predicted"/>
<organism evidence="1 2">
    <name type="scientific">Hamiltosporidium magnivora</name>
    <dbReference type="NCBI Taxonomy" id="148818"/>
    <lineage>
        <taxon>Eukaryota</taxon>
        <taxon>Fungi</taxon>
        <taxon>Fungi incertae sedis</taxon>
        <taxon>Microsporidia</taxon>
        <taxon>Dubosqiidae</taxon>
        <taxon>Hamiltosporidium</taxon>
    </lineage>
</organism>
<protein>
    <submittedName>
        <fullName evidence="1">Uncharacterized protein</fullName>
    </submittedName>
</protein>
<evidence type="ECO:0000313" key="2">
    <source>
        <dbReference type="Proteomes" id="UP000291404"/>
    </source>
</evidence>
<sequence length="129" mass="14795">MLYYMLLVSIKSTETGPQRDMNCMRNNISTEEMLGSQSIQQIEEEIIFFYCSMEELTAFDAKSNSNSSGIDKEVIENMDPSEIKRPCLFISSLDSIKRNSALNPEIQLINIISLIEKKRDTDKSNQNQE</sequence>
<reference evidence="1 2" key="1">
    <citation type="submission" date="2017-12" db="EMBL/GenBank/DDBJ databases">
        <authorList>
            <person name="Pombert J.-F."/>
            <person name="Haag K.L."/>
            <person name="Ebert D."/>
        </authorList>
    </citation>
    <scope>NUCLEOTIDE SEQUENCE [LARGE SCALE GENOMIC DNA]</scope>
    <source>
        <strain evidence="1">BE-OM-2</strain>
    </source>
</reference>
<accession>A0A4Q9LDS2</accession>
<comment type="caution">
    <text evidence="1">The sequence shown here is derived from an EMBL/GenBank/DDBJ whole genome shotgun (WGS) entry which is preliminary data.</text>
</comment>
<name>A0A4Q9LDS2_9MICR</name>
<dbReference type="VEuPathDB" id="MicrosporidiaDB:CWI39_3525p0010"/>
<dbReference type="Proteomes" id="UP000291404">
    <property type="component" value="Unassembled WGS sequence"/>
</dbReference>
<dbReference type="VEuPathDB" id="MicrosporidiaDB:CWI36_0520p0030"/>